<protein>
    <recommendedName>
        <fullName evidence="3">HK97 gp10 family phage protein</fullName>
    </recommendedName>
</protein>
<dbReference type="Proteomes" id="UP001595974">
    <property type="component" value="Unassembled WGS sequence"/>
</dbReference>
<accession>A0ABW1ARJ3</accession>
<reference evidence="2" key="1">
    <citation type="journal article" date="2019" name="Int. J. Syst. Evol. Microbiol.">
        <title>The Global Catalogue of Microorganisms (GCM) 10K type strain sequencing project: providing services to taxonomists for standard genome sequencing and annotation.</title>
        <authorList>
            <consortium name="The Broad Institute Genomics Platform"/>
            <consortium name="The Broad Institute Genome Sequencing Center for Infectious Disease"/>
            <person name="Wu L."/>
            <person name="Ma J."/>
        </authorList>
    </citation>
    <scope>NUCLEOTIDE SEQUENCE [LARGE SCALE GENOMIC DNA]</scope>
    <source>
        <strain evidence="2">SHR3</strain>
    </source>
</reference>
<name>A0ABW1ARJ3_9RHOO</name>
<keyword evidence="2" id="KW-1185">Reference proteome</keyword>
<proteinExistence type="predicted"/>
<dbReference type="RefSeq" id="WP_157748532.1">
    <property type="nucleotide sequence ID" value="NZ_JBHSOG010000042.1"/>
</dbReference>
<evidence type="ECO:0000313" key="2">
    <source>
        <dbReference type="Proteomes" id="UP001595974"/>
    </source>
</evidence>
<sequence length="170" mass="18525">MDVRFDASDVAALQRAFIAAPDLTAEELHAFMARATAHLQAEVQERTPTTHGTLRASIFGEVDPFGKGLHVTGITGTPSAYVLPVEFGSKPHYVGEKGIEALTDWAEQKLGVTGEEAVAAAHRVAWKIRHHGTKPVRMFGDAFNANRPQIGADFARTVRDLLKRIERAAQ</sequence>
<evidence type="ECO:0000313" key="1">
    <source>
        <dbReference type="EMBL" id="MFC5769808.1"/>
    </source>
</evidence>
<gene>
    <name evidence="1" type="ORF">ACFPTN_10530</name>
</gene>
<organism evidence="1 2">
    <name type="scientific">Thauera sinica</name>
    <dbReference type="NCBI Taxonomy" id="2665146"/>
    <lineage>
        <taxon>Bacteria</taxon>
        <taxon>Pseudomonadati</taxon>
        <taxon>Pseudomonadota</taxon>
        <taxon>Betaproteobacteria</taxon>
        <taxon>Rhodocyclales</taxon>
        <taxon>Zoogloeaceae</taxon>
        <taxon>Thauera</taxon>
    </lineage>
</organism>
<dbReference type="EMBL" id="JBHSOG010000042">
    <property type="protein sequence ID" value="MFC5769808.1"/>
    <property type="molecule type" value="Genomic_DNA"/>
</dbReference>
<evidence type="ECO:0008006" key="3">
    <source>
        <dbReference type="Google" id="ProtNLM"/>
    </source>
</evidence>
<comment type="caution">
    <text evidence="1">The sequence shown here is derived from an EMBL/GenBank/DDBJ whole genome shotgun (WGS) entry which is preliminary data.</text>
</comment>